<feature type="non-terminal residue" evidence="1">
    <location>
        <position position="1"/>
    </location>
</feature>
<feature type="non-terminal residue" evidence="1">
    <location>
        <position position="57"/>
    </location>
</feature>
<protein>
    <submittedName>
        <fullName evidence="1">Uncharacterized protein</fullName>
    </submittedName>
</protein>
<dbReference type="AlphaFoldDB" id="A0AA38FW48"/>
<accession>A0AA38FW48</accession>
<dbReference type="EMBL" id="JAHRHJ020000006">
    <property type="protein sequence ID" value="KAH9311531.1"/>
    <property type="molecule type" value="Genomic_DNA"/>
</dbReference>
<dbReference type="Proteomes" id="UP000824469">
    <property type="component" value="Unassembled WGS sequence"/>
</dbReference>
<comment type="caution">
    <text evidence="1">The sequence shown here is derived from an EMBL/GenBank/DDBJ whole genome shotgun (WGS) entry which is preliminary data.</text>
</comment>
<organism evidence="1 2">
    <name type="scientific">Taxus chinensis</name>
    <name type="common">Chinese yew</name>
    <name type="synonym">Taxus wallichiana var. chinensis</name>
    <dbReference type="NCBI Taxonomy" id="29808"/>
    <lineage>
        <taxon>Eukaryota</taxon>
        <taxon>Viridiplantae</taxon>
        <taxon>Streptophyta</taxon>
        <taxon>Embryophyta</taxon>
        <taxon>Tracheophyta</taxon>
        <taxon>Spermatophyta</taxon>
        <taxon>Pinopsida</taxon>
        <taxon>Pinidae</taxon>
        <taxon>Conifers II</taxon>
        <taxon>Cupressales</taxon>
        <taxon>Taxaceae</taxon>
        <taxon>Taxus</taxon>
    </lineage>
</organism>
<name>A0AA38FW48_TAXCH</name>
<gene>
    <name evidence="1" type="ORF">KI387_026566</name>
</gene>
<sequence length="57" mass="6770">KTNHFFKNEEEEDIPIIIGPEMPSQRDLDLEEVLRRFEFQEGNLKLPDDANHGEEEM</sequence>
<evidence type="ECO:0000313" key="1">
    <source>
        <dbReference type="EMBL" id="KAH9311531.1"/>
    </source>
</evidence>
<reference evidence="1 2" key="1">
    <citation type="journal article" date="2021" name="Nat. Plants">
        <title>The Taxus genome provides insights into paclitaxel biosynthesis.</title>
        <authorList>
            <person name="Xiong X."/>
            <person name="Gou J."/>
            <person name="Liao Q."/>
            <person name="Li Y."/>
            <person name="Zhou Q."/>
            <person name="Bi G."/>
            <person name="Li C."/>
            <person name="Du R."/>
            <person name="Wang X."/>
            <person name="Sun T."/>
            <person name="Guo L."/>
            <person name="Liang H."/>
            <person name="Lu P."/>
            <person name="Wu Y."/>
            <person name="Zhang Z."/>
            <person name="Ro D.K."/>
            <person name="Shang Y."/>
            <person name="Huang S."/>
            <person name="Yan J."/>
        </authorList>
    </citation>
    <scope>NUCLEOTIDE SEQUENCE [LARGE SCALE GENOMIC DNA]</scope>
    <source>
        <strain evidence="1">Ta-2019</strain>
    </source>
</reference>
<evidence type="ECO:0000313" key="2">
    <source>
        <dbReference type="Proteomes" id="UP000824469"/>
    </source>
</evidence>
<keyword evidence="2" id="KW-1185">Reference proteome</keyword>
<proteinExistence type="predicted"/>